<dbReference type="Pfam" id="PF16344">
    <property type="entry name" value="FecR_C"/>
    <property type="match status" value="1"/>
</dbReference>
<accession>A0A556M7K0</accession>
<reference evidence="4 5" key="1">
    <citation type="submission" date="2019-07" db="EMBL/GenBank/DDBJ databases">
        <authorList>
            <person name="Huq M.A."/>
        </authorList>
    </citation>
    <scope>NUCLEOTIDE SEQUENCE [LARGE SCALE GENOMIC DNA]</scope>
    <source>
        <strain evidence="4 5">MAH-19</strain>
    </source>
</reference>
<feature type="domain" description="Protein FecR C-terminal" evidence="3">
    <location>
        <begin position="247"/>
        <end position="313"/>
    </location>
</feature>
<feature type="domain" description="FecR protein" evidence="2">
    <location>
        <begin position="106"/>
        <end position="198"/>
    </location>
</feature>
<dbReference type="Gene3D" id="3.55.50.30">
    <property type="match status" value="1"/>
</dbReference>
<feature type="transmembrane region" description="Helical" evidence="1">
    <location>
        <begin position="73"/>
        <end position="90"/>
    </location>
</feature>
<gene>
    <name evidence="4" type="ORF">FO440_23525</name>
</gene>
<dbReference type="InterPro" id="IPR006860">
    <property type="entry name" value="FecR"/>
</dbReference>
<dbReference type="Proteomes" id="UP000318733">
    <property type="component" value="Unassembled WGS sequence"/>
</dbReference>
<dbReference type="AlphaFoldDB" id="A0A556M7K0"/>
<dbReference type="OrthoDB" id="697544at2"/>
<dbReference type="GO" id="GO:0016989">
    <property type="term" value="F:sigma factor antagonist activity"/>
    <property type="evidence" value="ECO:0007669"/>
    <property type="project" value="TreeGrafter"/>
</dbReference>
<dbReference type="Gene3D" id="2.60.120.1440">
    <property type="match status" value="1"/>
</dbReference>
<evidence type="ECO:0000259" key="2">
    <source>
        <dbReference type="Pfam" id="PF04773"/>
    </source>
</evidence>
<comment type="caution">
    <text evidence="4">The sequence shown here is derived from an EMBL/GenBank/DDBJ whole genome shotgun (WGS) entry which is preliminary data.</text>
</comment>
<dbReference type="Pfam" id="PF04773">
    <property type="entry name" value="FecR"/>
    <property type="match status" value="1"/>
</dbReference>
<sequence>MNHQEAKELLDRYHNGNCTPEEKEKLEAWFDLLAQTGELQLNPFEKQSIRDELKNALDQQIAPPRRLITPFRLFLAAASLLLCIGMGWLLKRQVPKAADNYTEIYVPLGEKRKLTLSDNSTIVLSGGSRLRYPENFNAKTRQVELLEGEGFFDIRHEPKRPFIVNAVRTQINVLGTAFNVRAYKFLNSVQVTVSRGKVSVRSLNNPQTAANVILLPDEQVSIGKAHGEISRRHINANDFSGWVKGKYKFDDETLGNVAGMLESYYKIRITFAADDMKEIRFSSEFDSTDKLEDLLFAICNANKLTYTINGQAVMLSPISKP</sequence>
<dbReference type="PANTHER" id="PTHR30273">
    <property type="entry name" value="PERIPLASMIC SIGNAL SENSOR AND SIGMA FACTOR ACTIVATOR FECR-RELATED"/>
    <property type="match status" value="1"/>
</dbReference>
<evidence type="ECO:0000259" key="3">
    <source>
        <dbReference type="Pfam" id="PF16344"/>
    </source>
</evidence>
<protein>
    <submittedName>
        <fullName evidence="4">DUF4974 domain-containing protein</fullName>
    </submittedName>
</protein>
<dbReference type="PIRSF" id="PIRSF018266">
    <property type="entry name" value="FecR"/>
    <property type="match status" value="1"/>
</dbReference>
<evidence type="ECO:0000313" key="4">
    <source>
        <dbReference type="EMBL" id="TSJ35893.1"/>
    </source>
</evidence>
<keyword evidence="1" id="KW-0812">Transmembrane</keyword>
<proteinExistence type="predicted"/>
<keyword evidence="1" id="KW-0472">Membrane</keyword>
<dbReference type="RefSeq" id="WP_144250767.1">
    <property type="nucleotide sequence ID" value="NZ_VLPK01000008.1"/>
</dbReference>
<keyword evidence="1" id="KW-1133">Transmembrane helix</keyword>
<dbReference type="EMBL" id="VLPK01000008">
    <property type="protein sequence ID" value="TSJ35893.1"/>
    <property type="molecule type" value="Genomic_DNA"/>
</dbReference>
<evidence type="ECO:0000256" key="1">
    <source>
        <dbReference type="SAM" id="Phobius"/>
    </source>
</evidence>
<dbReference type="InterPro" id="IPR012373">
    <property type="entry name" value="Ferrdict_sens_TM"/>
</dbReference>
<dbReference type="InterPro" id="IPR032508">
    <property type="entry name" value="FecR_C"/>
</dbReference>
<dbReference type="PANTHER" id="PTHR30273:SF2">
    <property type="entry name" value="PROTEIN FECR"/>
    <property type="match status" value="1"/>
</dbReference>
<organism evidence="4 5">
    <name type="scientific">Mucilaginibacter corticis</name>
    <dbReference type="NCBI Taxonomy" id="2597670"/>
    <lineage>
        <taxon>Bacteria</taxon>
        <taxon>Pseudomonadati</taxon>
        <taxon>Bacteroidota</taxon>
        <taxon>Sphingobacteriia</taxon>
        <taxon>Sphingobacteriales</taxon>
        <taxon>Sphingobacteriaceae</taxon>
        <taxon>Mucilaginibacter</taxon>
    </lineage>
</organism>
<evidence type="ECO:0000313" key="5">
    <source>
        <dbReference type="Proteomes" id="UP000318733"/>
    </source>
</evidence>
<name>A0A556M7K0_9SPHI</name>
<keyword evidence="5" id="KW-1185">Reference proteome</keyword>